<name>A0A8J6ARV8_9EUKA</name>
<keyword evidence="2" id="KW-1185">Reference proteome</keyword>
<dbReference type="Proteomes" id="UP000717585">
    <property type="component" value="Unassembled WGS sequence"/>
</dbReference>
<proteinExistence type="predicted"/>
<gene>
    <name evidence="1" type="ORF">J8273_5920</name>
</gene>
<dbReference type="AlphaFoldDB" id="A0A8J6ARV8"/>
<evidence type="ECO:0000313" key="1">
    <source>
        <dbReference type="EMBL" id="KAG9392776.1"/>
    </source>
</evidence>
<evidence type="ECO:0008006" key="3">
    <source>
        <dbReference type="Google" id="ProtNLM"/>
    </source>
</evidence>
<protein>
    <recommendedName>
        <fullName evidence="3">OTU domain-containing protein</fullName>
    </recommendedName>
</protein>
<accession>A0A8J6ARV8</accession>
<reference evidence="1" key="1">
    <citation type="submission" date="2021-05" db="EMBL/GenBank/DDBJ databases">
        <title>A free-living protist that lacks canonical eukaryotic 1 DNA replication and segregation systems.</title>
        <authorList>
            <person name="Salas-Leiva D.E."/>
            <person name="Tromer E.C."/>
            <person name="Curtis B.A."/>
            <person name="Jerlstrom-Hultqvist J."/>
            <person name="Kolisko M."/>
            <person name="Yi Z."/>
            <person name="Salas-Leiva J.S."/>
            <person name="Gallot-Lavallee L."/>
            <person name="Kops G.J.P.L."/>
            <person name="Archibald J.M."/>
            <person name="Simpson A.G.B."/>
            <person name="Roger A.J."/>
        </authorList>
    </citation>
    <scope>NUCLEOTIDE SEQUENCE</scope>
    <source>
        <strain evidence="1">BICM</strain>
    </source>
</reference>
<dbReference type="EMBL" id="JAHDYR010000033">
    <property type="protein sequence ID" value="KAG9392776.1"/>
    <property type="molecule type" value="Genomic_DNA"/>
</dbReference>
<evidence type="ECO:0000313" key="2">
    <source>
        <dbReference type="Proteomes" id="UP000717585"/>
    </source>
</evidence>
<comment type="caution">
    <text evidence="1">The sequence shown here is derived from an EMBL/GenBank/DDBJ whole genome shotgun (WGS) entry which is preliminary data.</text>
</comment>
<sequence length="425" mass="48444">MLLKRSKTFGKQFFIFYDSAEISQASSNAQEMIKCSLLRKFLLPDDKILTALLRDHIGWKTLRKLFRSPHLILHLRETAEAQLELITTSAELKKVMGDHAYDSLVQKVRREVSSDHEHDVGVLSLLRERIMRKVKPGRSGVVRSFKNNAEPELSDPVDVQFDRIRHLDALLMDSPVHRSTLSGTSRLLRRHLAVEHNGAIRDLKRELWQARAKIEKLETEKLVPLKKEAEVIDLDREALVAADPKDDVQTIMEKTAKKFKNDTSSLKRSEVPGDGSCILSAMHLIRTGSQPTVGEKLQLYEDIRSFCEGKGFEGDPFSEMPGSPFPWADHEAIQASVELSHTPVIITQIDEDLTCLWVHKGWEDSEFLPIQDATLDKILGLCESMKLTQFIVIENRHACVYSLPDRKRKAEPEKRATRPEDVTRS</sequence>
<organism evidence="1 2">
    <name type="scientific">Carpediemonas membranifera</name>
    <dbReference type="NCBI Taxonomy" id="201153"/>
    <lineage>
        <taxon>Eukaryota</taxon>
        <taxon>Metamonada</taxon>
        <taxon>Carpediemonas-like organisms</taxon>
        <taxon>Carpediemonas</taxon>
    </lineage>
</organism>